<feature type="region of interest" description="Disordered" evidence="1">
    <location>
        <begin position="1"/>
        <end position="32"/>
    </location>
</feature>
<reference evidence="3" key="1">
    <citation type="submission" date="2022-11" db="UniProtKB">
        <authorList>
            <consortium name="WormBaseParasite"/>
        </authorList>
    </citation>
    <scope>IDENTIFICATION</scope>
</reference>
<dbReference type="WBParaSite" id="nRc.2.0.1.t17385-RA">
    <property type="protein sequence ID" value="nRc.2.0.1.t17385-RA"/>
    <property type="gene ID" value="nRc.2.0.1.g17385"/>
</dbReference>
<feature type="compositionally biased region" description="Polar residues" evidence="1">
    <location>
        <begin position="21"/>
        <end position="31"/>
    </location>
</feature>
<accession>A0A915IVG3</accession>
<feature type="compositionally biased region" description="Polar residues" evidence="1">
    <location>
        <begin position="1"/>
        <end position="13"/>
    </location>
</feature>
<dbReference type="AlphaFoldDB" id="A0A915IVG3"/>
<protein>
    <submittedName>
        <fullName evidence="3">Uncharacterized protein</fullName>
    </submittedName>
</protein>
<evidence type="ECO:0000313" key="2">
    <source>
        <dbReference type="Proteomes" id="UP000887565"/>
    </source>
</evidence>
<proteinExistence type="predicted"/>
<sequence length="230" mass="24229">MVDVSNTFGTLRKTTTEFKQRSSMPSTSNEEPTYVAAPHAGGNDFYGNLNYKPMVANRQNNNETLPYASIHKQRGGSPNRNVRPFPAQVHTLPLNGAMDDSANVVAAVGGGGTVSRGSSYVNVSAATMGRNAPWADVGSLGRPAVNGKPPSGQAAGAAAPVVGQTQRFVGQAERQPSYSSIQSQQLAAAYASTCSPVLSQYRKGSINAYQDGPLLLTPKVDLNKVRCTDI</sequence>
<name>A0A915IVG3_ROMCU</name>
<dbReference type="Proteomes" id="UP000887565">
    <property type="component" value="Unplaced"/>
</dbReference>
<organism evidence="2 3">
    <name type="scientific">Romanomermis culicivorax</name>
    <name type="common">Nematode worm</name>
    <dbReference type="NCBI Taxonomy" id="13658"/>
    <lineage>
        <taxon>Eukaryota</taxon>
        <taxon>Metazoa</taxon>
        <taxon>Ecdysozoa</taxon>
        <taxon>Nematoda</taxon>
        <taxon>Enoplea</taxon>
        <taxon>Dorylaimia</taxon>
        <taxon>Mermithida</taxon>
        <taxon>Mermithoidea</taxon>
        <taxon>Mermithidae</taxon>
        <taxon>Romanomermis</taxon>
    </lineage>
</organism>
<evidence type="ECO:0000256" key="1">
    <source>
        <dbReference type="SAM" id="MobiDB-lite"/>
    </source>
</evidence>
<keyword evidence="2" id="KW-1185">Reference proteome</keyword>
<evidence type="ECO:0000313" key="3">
    <source>
        <dbReference type="WBParaSite" id="nRc.2.0.1.t17385-RA"/>
    </source>
</evidence>